<comment type="similarity">
    <text evidence="2">Belongs to the Orai family.</text>
</comment>
<dbReference type="InterPro" id="IPR038350">
    <property type="entry name" value="Orai_sf"/>
</dbReference>
<keyword evidence="5 6" id="KW-0472">Membrane</keyword>
<dbReference type="Pfam" id="PF07856">
    <property type="entry name" value="Orai-1"/>
    <property type="match status" value="1"/>
</dbReference>
<evidence type="ECO:0000256" key="4">
    <source>
        <dbReference type="ARBA" id="ARBA00022989"/>
    </source>
</evidence>
<feature type="transmembrane region" description="Helical" evidence="6">
    <location>
        <begin position="237"/>
        <end position="257"/>
    </location>
</feature>
<accession>D5ADI2</accession>
<dbReference type="Gene3D" id="1.20.140.140">
    <property type="entry name" value="Calcium release-activated calcium channel protein Orai"/>
    <property type="match status" value="1"/>
</dbReference>
<protein>
    <submittedName>
        <fullName evidence="7">Uncharacterized protein</fullName>
    </submittedName>
</protein>
<reference evidence="7" key="1">
    <citation type="submission" date="2010-04" db="EMBL/GenBank/DDBJ databases">
        <authorList>
            <person name="Reid K.E."/>
            <person name="Liao N."/>
            <person name="Chan S."/>
            <person name="Docking R."/>
            <person name="Taylor G."/>
            <person name="Moore R."/>
            <person name="Mayo M."/>
            <person name="Munro S."/>
            <person name="King J."/>
            <person name="Yanchuk A."/>
            <person name="Holt R."/>
            <person name="Jones S."/>
            <person name="Marra M."/>
            <person name="Ritland C.E."/>
            <person name="Ritland K."/>
            <person name="Bohlmann J."/>
        </authorList>
    </citation>
    <scope>NUCLEOTIDE SEQUENCE</scope>
    <source>
        <tissue evidence="7">Bud</tissue>
    </source>
</reference>
<dbReference type="AlphaFoldDB" id="D5ADI2"/>
<evidence type="ECO:0000256" key="3">
    <source>
        <dbReference type="ARBA" id="ARBA00022692"/>
    </source>
</evidence>
<dbReference type="InterPro" id="IPR012446">
    <property type="entry name" value="CRAC_channel"/>
</dbReference>
<evidence type="ECO:0000256" key="2">
    <source>
        <dbReference type="ARBA" id="ARBA00008062"/>
    </source>
</evidence>
<sequence>MVQAALTGLDTWMSRKWREKQWRWRQQRSDWRAEDMQFRFEEILLREEEQDCFQAELRWREEDMKQRKVGNSRYLWNRFSERNRRDVEEKSEQLRSISWLSGLVTSFTMTSPIEFTFISQSISIAKLTSYAIFAAIVPTLMITSTIICVYLLGRILKMGKMFVAEHAEEVFMKQCCLFSGSNGTLPTPPKPRRTFERFWDIRCENDWEKAFYLFILGIGSFLALLCTMGFIKFSFANGVAILFSAIIGVVFFIWLGAQLTWGTYLRKTQPNRLSLLDI</sequence>
<comment type="subcellular location">
    <subcellularLocation>
        <location evidence="1">Membrane</location>
        <topology evidence="1">Multi-pass membrane protein</topology>
    </subcellularLocation>
</comment>
<proteinExistence type="evidence at transcript level"/>
<dbReference type="OMA" id="MAYREQE"/>
<organism evidence="7">
    <name type="scientific">Picea sitchensis</name>
    <name type="common">Sitka spruce</name>
    <name type="synonym">Pinus sitchensis</name>
    <dbReference type="NCBI Taxonomy" id="3332"/>
    <lineage>
        <taxon>Eukaryota</taxon>
        <taxon>Viridiplantae</taxon>
        <taxon>Streptophyta</taxon>
        <taxon>Embryophyta</taxon>
        <taxon>Tracheophyta</taxon>
        <taxon>Spermatophyta</taxon>
        <taxon>Pinopsida</taxon>
        <taxon>Pinidae</taxon>
        <taxon>Conifers I</taxon>
        <taxon>Pinales</taxon>
        <taxon>Pinaceae</taxon>
        <taxon>Picea</taxon>
    </lineage>
</organism>
<evidence type="ECO:0000256" key="1">
    <source>
        <dbReference type="ARBA" id="ARBA00004141"/>
    </source>
</evidence>
<feature type="transmembrane region" description="Helical" evidence="6">
    <location>
        <begin position="130"/>
        <end position="152"/>
    </location>
</feature>
<feature type="transmembrane region" description="Helical" evidence="6">
    <location>
        <begin position="210"/>
        <end position="231"/>
    </location>
</feature>
<evidence type="ECO:0000313" key="7">
    <source>
        <dbReference type="EMBL" id="ADE77601.1"/>
    </source>
</evidence>
<evidence type="ECO:0000256" key="6">
    <source>
        <dbReference type="SAM" id="Phobius"/>
    </source>
</evidence>
<name>D5ADI2_PICSI</name>
<dbReference type="EMBL" id="BT124345">
    <property type="protein sequence ID" value="ADE77601.1"/>
    <property type="molecule type" value="mRNA"/>
</dbReference>
<dbReference type="GO" id="GO:0016020">
    <property type="term" value="C:membrane"/>
    <property type="evidence" value="ECO:0007669"/>
    <property type="project" value="UniProtKB-SubCell"/>
</dbReference>
<evidence type="ECO:0000256" key="5">
    <source>
        <dbReference type="ARBA" id="ARBA00023136"/>
    </source>
</evidence>
<keyword evidence="3 6" id="KW-0812">Transmembrane</keyword>
<keyword evidence="4 6" id="KW-1133">Transmembrane helix</keyword>